<dbReference type="Proteomes" id="UP001295794">
    <property type="component" value="Unassembled WGS sequence"/>
</dbReference>
<proteinExistence type="predicted"/>
<evidence type="ECO:0000313" key="2">
    <source>
        <dbReference type="Proteomes" id="UP001295794"/>
    </source>
</evidence>
<name>A0AAD2JYL8_9AGAR</name>
<dbReference type="AlphaFoldDB" id="A0AAD2JYL8"/>
<sequence length="73" mass="8093">FGFSLARTLRSGLEVAFTVTLKSVGPGSAEVLACAACNIHEQRQLQWVLKGCLWGNRTRLQPEQTPVQRPLQE</sequence>
<comment type="caution">
    <text evidence="1">The sequence shown here is derived from an EMBL/GenBank/DDBJ whole genome shotgun (WGS) entry which is preliminary data.</text>
</comment>
<feature type="non-terminal residue" evidence="1">
    <location>
        <position position="73"/>
    </location>
</feature>
<dbReference type="EMBL" id="CAVNYO010000138">
    <property type="protein sequence ID" value="CAK5269018.1"/>
    <property type="molecule type" value="Genomic_DNA"/>
</dbReference>
<organism evidence="1 2">
    <name type="scientific">Mycena citricolor</name>
    <dbReference type="NCBI Taxonomy" id="2018698"/>
    <lineage>
        <taxon>Eukaryota</taxon>
        <taxon>Fungi</taxon>
        <taxon>Dikarya</taxon>
        <taxon>Basidiomycota</taxon>
        <taxon>Agaricomycotina</taxon>
        <taxon>Agaricomycetes</taxon>
        <taxon>Agaricomycetidae</taxon>
        <taxon>Agaricales</taxon>
        <taxon>Marasmiineae</taxon>
        <taxon>Mycenaceae</taxon>
        <taxon>Mycena</taxon>
    </lineage>
</organism>
<evidence type="ECO:0000313" key="1">
    <source>
        <dbReference type="EMBL" id="CAK5269018.1"/>
    </source>
</evidence>
<gene>
    <name evidence="1" type="ORF">MYCIT1_LOCUS12426</name>
</gene>
<protein>
    <submittedName>
        <fullName evidence="1">Uncharacterized protein</fullName>
    </submittedName>
</protein>
<reference evidence="1" key="1">
    <citation type="submission" date="2023-11" db="EMBL/GenBank/DDBJ databases">
        <authorList>
            <person name="De Vega J J."/>
            <person name="De Vega J J."/>
        </authorList>
    </citation>
    <scope>NUCLEOTIDE SEQUENCE</scope>
</reference>
<keyword evidence="2" id="KW-1185">Reference proteome</keyword>
<accession>A0AAD2JYL8</accession>